<evidence type="ECO:0000256" key="1">
    <source>
        <dbReference type="ARBA" id="ARBA00023016"/>
    </source>
</evidence>
<dbReference type="Gene3D" id="2.60.40.790">
    <property type="match status" value="1"/>
</dbReference>
<dbReference type="PANTHER" id="PTHR47062">
    <property type="match status" value="1"/>
</dbReference>
<accession>A0ABS5E6X2</accession>
<dbReference type="SUPFAM" id="SSF49764">
    <property type="entry name" value="HSP20-like chaperones"/>
    <property type="match status" value="1"/>
</dbReference>
<keyword evidence="6" id="KW-1185">Reference proteome</keyword>
<comment type="caution">
    <text evidence="5">The sequence shown here is derived from an EMBL/GenBank/DDBJ whole genome shotgun (WGS) entry which is preliminary data.</text>
</comment>
<dbReference type="InterPro" id="IPR002068">
    <property type="entry name" value="A-crystallin/Hsp20_dom"/>
</dbReference>
<feature type="domain" description="SHSP" evidence="4">
    <location>
        <begin position="27"/>
        <end position="138"/>
    </location>
</feature>
<reference evidence="5 6" key="1">
    <citation type="submission" date="2021-04" db="EMBL/GenBank/DDBJ databases">
        <title>The complete genome sequence of Neokomagataea sp. TBRC 2177.</title>
        <authorList>
            <person name="Charoenyingcharoen P."/>
            <person name="Yukphan P."/>
        </authorList>
    </citation>
    <scope>NUCLEOTIDE SEQUENCE [LARGE SCALE GENOMIC DNA]</scope>
    <source>
        <strain evidence="5 6">TBRC 2177</strain>
    </source>
</reference>
<dbReference type="PANTHER" id="PTHR47062:SF1">
    <property type="entry name" value="SMALL HEAT SHOCK PROTEIN IBPA"/>
    <property type="match status" value="1"/>
</dbReference>
<evidence type="ECO:0000256" key="2">
    <source>
        <dbReference type="PROSITE-ProRule" id="PRU00285"/>
    </source>
</evidence>
<dbReference type="PROSITE" id="PS01031">
    <property type="entry name" value="SHSP"/>
    <property type="match status" value="1"/>
</dbReference>
<dbReference type="InterPro" id="IPR037913">
    <property type="entry name" value="ACD_IbpA/B"/>
</dbReference>
<dbReference type="EMBL" id="JAGRQH010000003">
    <property type="protein sequence ID" value="MBR0559653.1"/>
    <property type="molecule type" value="Genomic_DNA"/>
</dbReference>
<evidence type="ECO:0000313" key="6">
    <source>
        <dbReference type="Proteomes" id="UP000677812"/>
    </source>
</evidence>
<evidence type="ECO:0000259" key="4">
    <source>
        <dbReference type="PROSITE" id="PS01031"/>
    </source>
</evidence>
<dbReference type="InterPro" id="IPR008978">
    <property type="entry name" value="HSP20-like_chaperone"/>
</dbReference>
<dbReference type="Proteomes" id="UP000677812">
    <property type="component" value="Unassembled WGS sequence"/>
</dbReference>
<comment type="similarity">
    <text evidence="2 3">Belongs to the small heat shock protein (HSP20) family.</text>
</comment>
<dbReference type="CDD" id="cd06470">
    <property type="entry name" value="ACD_IbpA-B_like"/>
    <property type="match status" value="1"/>
</dbReference>
<dbReference type="RefSeq" id="WP_211681326.1">
    <property type="nucleotide sequence ID" value="NZ_JAGRQH010000003.1"/>
</dbReference>
<sequence length="150" mass="16617">MSYDFSPLLRSAIGFERFAHLAATAHAKEAVNYPPYNIEKIGSTDYAVTMAIAGFDAQNIHVIHENGVLIIRGRIAENERTRELVHRGIATRPFEKRFALADYSEVTQAHLANGILSVTVKQVLPDDRCTKVIPVMTECSSNAESLPYQG</sequence>
<protein>
    <submittedName>
        <fullName evidence="5">Hsp20 family protein</fullName>
    </submittedName>
</protein>
<evidence type="ECO:0000256" key="3">
    <source>
        <dbReference type="RuleBase" id="RU003616"/>
    </source>
</evidence>
<organism evidence="5 6">
    <name type="scientific">Neokomagataea anthophila</name>
    <dbReference type="NCBI Taxonomy" id="2826925"/>
    <lineage>
        <taxon>Bacteria</taxon>
        <taxon>Pseudomonadati</taxon>
        <taxon>Pseudomonadota</taxon>
        <taxon>Alphaproteobacteria</taxon>
        <taxon>Acetobacterales</taxon>
        <taxon>Acetobacteraceae</taxon>
        <taxon>Neokomagataea</taxon>
    </lineage>
</organism>
<evidence type="ECO:0000313" key="5">
    <source>
        <dbReference type="EMBL" id="MBR0559653.1"/>
    </source>
</evidence>
<dbReference type="Pfam" id="PF00011">
    <property type="entry name" value="HSP20"/>
    <property type="match status" value="1"/>
</dbReference>
<proteinExistence type="inferred from homology"/>
<gene>
    <name evidence="5" type="ORF">KB213_06240</name>
</gene>
<keyword evidence="1" id="KW-0346">Stress response</keyword>
<name>A0ABS5E6X2_9PROT</name>